<dbReference type="Proteomes" id="UP000494106">
    <property type="component" value="Unassembled WGS sequence"/>
</dbReference>
<reference evidence="3 4" key="1">
    <citation type="submission" date="2020-04" db="EMBL/GenBank/DDBJ databases">
        <authorList>
            <person name="Wallbank WR R."/>
            <person name="Pardo Diaz C."/>
            <person name="Kozak K."/>
            <person name="Martin S."/>
            <person name="Jiggins C."/>
            <person name="Moest M."/>
            <person name="Warren A I."/>
            <person name="Byers J.R.P. K."/>
            <person name="Montejo-Kovacevich G."/>
            <person name="Yen C E."/>
        </authorList>
    </citation>
    <scope>NUCLEOTIDE SEQUENCE [LARGE SCALE GENOMIC DNA]</scope>
</reference>
<sequence length="170" mass="19420">MAIKLAPIILCLLHWSAVLASPLSLSEPANTLEAIEDVSDSESVGSYIRETRAAYDGDYYKSNENEGNGEIGYSHDKGQDGAYSHRNERRANRDDGRKREREPEEFEDEHEEIEDSHRQKANQRKGKDHAELREESPNENGRVESSGHDPKDYTLPERYTYGDPATEYDF</sequence>
<organism evidence="3 4">
    <name type="scientific">Arctia plantaginis</name>
    <name type="common">Wood tiger moth</name>
    <name type="synonym">Phalaena plantaginis</name>
    <dbReference type="NCBI Taxonomy" id="874455"/>
    <lineage>
        <taxon>Eukaryota</taxon>
        <taxon>Metazoa</taxon>
        <taxon>Ecdysozoa</taxon>
        <taxon>Arthropoda</taxon>
        <taxon>Hexapoda</taxon>
        <taxon>Insecta</taxon>
        <taxon>Pterygota</taxon>
        <taxon>Neoptera</taxon>
        <taxon>Endopterygota</taxon>
        <taxon>Lepidoptera</taxon>
        <taxon>Glossata</taxon>
        <taxon>Ditrysia</taxon>
        <taxon>Noctuoidea</taxon>
        <taxon>Erebidae</taxon>
        <taxon>Arctiinae</taxon>
        <taxon>Arctia</taxon>
    </lineage>
</organism>
<gene>
    <name evidence="3" type="ORF">APLA_LOCUS8540</name>
</gene>
<evidence type="ECO:0000256" key="1">
    <source>
        <dbReference type="SAM" id="MobiDB-lite"/>
    </source>
</evidence>
<feature type="chain" id="PRO_5035773822" evidence="2">
    <location>
        <begin position="21"/>
        <end position="170"/>
    </location>
</feature>
<feature type="compositionally biased region" description="Basic and acidic residues" evidence="1">
    <location>
        <begin position="128"/>
        <end position="155"/>
    </location>
</feature>
<dbReference type="OrthoDB" id="8193799at2759"/>
<keyword evidence="2" id="KW-0732">Signal</keyword>
<dbReference type="EMBL" id="CADEBC010000508">
    <property type="protein sequence ID" value="CAB3241333.1"/>
    <property type="molecule type" value="Genomic_DNA"/>
</dbReference>
<feature type="compositionally biased region" description="Basic and acidic residues" evidence="1">
    <location>
        <begin position="73"/>
        <end position="102"/>
    </location>
</feature>
<evidence type="ECO:0000256" key="2">
    <source>
        <dbReference type="SAM" id="SignalP"/>
    </source>
</evidence>
<feature type="compositionally biased region" description="Basic and acidic residues" evidence="1">
    <location>
        <begin position="52"/>
        <end position="64"/>
    </location>
</feature>
<feature type="signal peptide" evidence="2">
    <location>
        <begin position="1"/>
        <end position="20"/>
    </location>
</feature>
<feature type="region of interest" description="Disordered" evidence="1">
    <location>
        <begin position="52"/>
        <end position="170"/>
    </location>
</feature>
<evidence type="ECO:0000313" key="4">
    <source>
        <dbReference type="Proteomes" id="UP000494106"/>
    </source>
</evidence>
<keyword evidence="4" id="KW-1185">Reference proteome</keyword>
<dbReference type="AlphaFoldDB" id="A0A8S1A9G6"/>
<name>A0A8S1A9G6_ARCPL</name>
<proteinExistence type="predicted"/>
<protein>
    <submittedName>
        <fullName evidence="3">Uncharacterized protein</fullName>
    </submittedName>
</protein>
<evidence type="ECO:0000313" key="3">
    <source>
        <dbReference type="EMBL" id="CAB3241333.1"/>
    </source>
</evidence>
<comment type="caution">
    <text evidence="3">The sequence shown here is derived from an EMBL/GenBank/DDBJ whole genome shotgun (WGS) entry which is preliminary data.</text>
</comment>
<accession>A0A8S1A9G6</accession>
<feature type="compositionally biased region" description="Acidic residues" evidence="1">
    <location>
        <begin position="103"/>
        <end position="114"/>
    </location>
</feature>